<evidence type="ECO:0000256" key="1">
    <source>
        <dbReference type="ARBA" id="ARBA00004167"/>
    </source>
</evidence>
<dbReference type="Proteomes" id="UP000247746">
    <property type="component" value="Unassembled WGS sequence"/>
</dbReference>
<protein>
    <submittedName>
        <fullName evidence="6">TonB family protein</fullName>
    </submittedName>
</protein>
<dbReference type="GO" id="GO:0055085">
    <property type="term" value="P:transmembrane transport"/>
    <property type="evidence" value="ECO:0007669"/>
    <property type="project" value="InterPro"/>
</dbReference>
<keyword evidence="4" id="KW-0472">Membrane</keyword>
<evidence type="ECO:0000256" key="2">
    <source>
        <dbReference type="ARBA" id="ARBA00022692"/>
    </source>
</evidence>
<dbReference type="AlphaFoldDB" id="A0A2V4V3X1"/>
<dbReference type="Pfam" id="PF03544">
    <property type="entry name" value="TonB_C"/>
    <property type="match status" value="1"/>
</dbReference>
<dbReference type="GO" id="GO:0016020">
    <property type="term" value="C:membrane"/>
    <property type="evidence" value="ECO:0007669"/>
    <property type="project" value="UniProtKB-SubCell"/>
</dbReference>
<keyword evidence="2" id="KW-0812">Transmembrane</keyword>
<dbReference type="InterPro" id="IPR006260">
    <property type="entry name" value="TonB/TolA_C"/>
</dbReference>
<dbReference type="PROSITE" id="PS52015">
    <property type="entry name" value="TONB_CTD"/>
    <property type="match status" value="1"/>
</dbReference>
<dbReference type="EMBL" id="QJSU01000001">
    <property type="protein sequence ID" value="PYE40782.1"/>
    <property type="molecule type" value="Genomic_DNA"/>
</dbReference>
<comment type="caution">
    <text evidence="6">The sequence shown here is derived from an EMBL/GenBank/DDBJ whole genome shotgun (WGS) entry which is preliminary data.</text>
</comment>
<comment type="subcellular location">
    <subcellularLocation>
        <location evidence="1">Membrane</location>
        <topology evidence="1">Single-pass membrane protein</topology>
    </subcellularLocation>
</comment>
<dbReference type="SUPFAM" id="SSF74653">
    <property type="entry name" value="TolA/TonB C-terminal domain"/>
    <property type="match status" value="1"/>
</dbReference>
<feature type="domain" description="TonB C-terminal" evidence="5">
    <location>
        <begin position="75"/>
        <end position="165"/>
    </location>
</feature>
<dbReference type="OrthoDB" id="6658780at2"/>
<organism evidence="6 7">
    <name type="scientific">Psychrobacter fozii</name>
    <dbReference type="NCBI Taxonomy" id="198480"/>
    <lineage>
        <taxon>Bacteria</taxon>
        <taxon>Pseudomonadati</taxon>
        <taxon>Pseudomonadota</taxon>
        <taxon>Gammaproteobacteria</taxon>
        <taxon>Moraxellales</taxon>
        <taxon>Moraxellaceae</taxon>
        <taxon>Psychrobacter</taxon>
    </lineage>
</organism>
<keyword evidence="7" id="KW-1185">Reference proteome</keyword>
<evidence type="ECO:0000256" key="3">
    <source>
        <dbReference type="ARBA" id="ARBA00022989"/>
    </source>
</evidence>
<keyword evidence="3" id="KW-1133">Transmembrane helix</keyword>
<name>A0A2V4V3X1_9GAMM</name>
<accession>A0A2V4V3X1</accession>
<evidence type="ECO:0000256" key="4">
    <source>
        <dbReference type="ARBA" id="ARBA00023136"/>
    </source>
</evidence>
<gene>
    <name evidence="6" type="ORF">DFP82_10195</name>
</gene>
<evidence type="ECO:0000313" key="7">
    <source>
        <dbReference type="Proteomes" id="UP000247746"/>
    </source>
</evidence>
<dbReference type="NCBIfam" id="TIGR01352">
    <property type="entry name" value="tonB_Cterm"/>
    <property type="match status" value="1"/>
</dbReference>
<evidence type="ECO:0000259" key="5">
    <source>
        <dbReference type="PROSITE" id="PS52015"/>
    </source>
</evidence>
<dbReference type="InterPro" id="IPR037682">
    <property type="entry name" value="TonB_C"/>
</dbReference>
<evidence type="ECO:0000313" key="6">
    <source>
        <dbReference type="EMBL" id="PYE40782.1"/>
    </source>
</evidence>
<dbReference type="RefSeq" id="WP_110921769.1">
    <property type="nucleotide sequence ID" value="NZ_QJSU01000001.1"/>
</dbReference>
<proteinExistence type="predicted"/>
<dbReference type="Gene3D" id="3.30.1150.10">
    <property type="match status" value="1"/>
</dbReference>
<sequence length="165" mass="18431">MTRKLHTKLAFNKDSHFFTNIKSISAYSLLVTMFALFTMTASITTAQAELVDLSSPEPVIKFASRDASWLKTPSFNFTRQSLRCTDKETGESIKVVRGQKLKVVLGLLVDRQGKIVRVGVKKTSGNRCFDRSAARQIRSSRMRPFVLEGKAIRGTVEVPIAFTAE</sequence>
<reference evidence="6 7" key="1">
    <citation type="submission" date="2018-06" db="EMBL/GenBank/DDBJ databases">
        <title>Genomic Encyclopedia of Type Strains, Phase III (KMG-III): the genomes of soil and plant-associated and newly described type strains.</title>
        <authorList>
            <person name="Whitman W."/>
        </authorList>
    </citation>
    <scope>NUCLEOTIDE SEQUENCE [LARGE SCALE GENOMIC DNA]</scope>
    <source>
        <strain evidence="6 7">CECT 5889</strain>
    </source>
</reference>